<name>A0A0A8YA22_ARUDO</name>
<dbReference type="EMBL" id="GBRH01277683">
    <property type="protein sequence ID" value="JAD20212.1"/>
    <property type="molecule type" value="Transcribed_RNA"/>
</dbReference>
<protein>
    <submittedName>
        <fullName evidence="1">Uncharacterized protein</fullName>
    </submittedName>
</protein>
<proteinExistence type="predicted"/>
<reference evidence="1" key="2">
    <citation type="journal article" date="2015" name="Data Brief">
        <title>Shoot transcriptome of the giant reed, Arundo donax.</title>
        <authorList>
            <person name="Barrero R.A."/>
            <person name="Guerrero F.D."/>
            <person name="Moolhuijzen P."/>
            <person name="Goolsby J.A."/>
            <person name="Tidwell J."/>
            <person name="Bellgard S.E."/>
            <person name="Bellgard M.I."/>
        </authorList>
    </citation>
    <scope>NUCLEOTIDE SEQUENCE</scope>
    <source>
        <tissue evidence="1">Shoot tissue taken approximately 20 cm above the soil surface</tissue>
    </source>
</reference>
<organism evidence="1">
    <name type="scientific">Arundo donax</name>
    <name type="common">Giant reed</name>
    <name type="synonym">Donax arundinaceus</name>
    <dbReference type="NCBI Taxonomy" id="35708"/>
    <lineage>
        <taxon>Eukaryota</taxon>
        <taxon>Viridiplantae</taxon>
        <taxon>Streptophyta</taxon>
        <taxon>Embryophyta</taxon>
        <taxon>Tracheophyta</taxon>
        <taxon>Spermatophyta</taxon>
        <taxon>Magnoliopsida</taxon>
        <taxon>Liliopsida</taxon>
        <taxon>Poales</taxon>
        <taxon>Poaceae</taxon>
        <taxon>PACMAD clade</taxon>
        <taxon>Arundinoideae</taxon>
        <taxon>Arundineae</taxon>
        <taxon>Arundo</taxon>
    </lineage>
</organism>
<reference evidence="1" key="1">
    <citation type="submission" date="2014-09" db="EMBL/GenBank/DDBJ databases">
        <authorList>
            <person name="Magalhaes I.L.F."/>
            <person name="Oliveira U."/>
            <person name="Santos F.R."/>
            <person name="Vidigal T.H.D.A."/>
            <person name="Brescovit A.D."/>
            <person name="Santos A.J."/>
        </authorList>
    </citation>
    <scope>NUCLEOTIDE SEQUENCE</scope>
    <source>
        <tissue evidence="1">Shoot tissue taken approximately 20 cm above the soil surface</tissue>
    </source>
</reference>
<evidence type="ECO:0000313" key="1">
    <source>
        <dbReference type="EMBL" id="JAD20212.1"/>
    </source>
</evidence>
<dbReference type="AlphaFoldDB" id="A0A0A8YA22"/>
<sequence>MHGGRKHYKIEELGIKGGIGSFLPFLHQFILAVC</sequence>
<accession>A0A0A8YA22</accession>